<evidence type="ECO:0000313" key="1">
    <source>
        <dbReference type="EMBL" id="EGC02639.1"/>
    </source>
</evidence>
<evidence type="ECO:0000313" key="2">
    <source>
        <dbReference type="Proteomes" id="UP000004259"/>
    </source>
</evidence>
<sequence>MNEYKIIKATRDKGFRTAAQVMKYMSARGWTAVNVRPQDDSVLITFKKDI</sequence>
<dbReference type="EMBL" id="ADKM02000091">
    <property type="protein sequence ID" value="EGC02639.1"/>
    <property type="molecule type" value="Genomic_DNA"/>
</dbReference>
<gene>
    <name evidence="1" type="ORF">CUS_7248</name>
</gene>
<keyword evidence="2" id="KW-1185">Reference proteome</keyword>
<accession>E9SDP9</accession>
<reference evidence="1 2" key="1">
    <citation type="submission" date="2011-02" db="EMBL/GenBank/DDBJ databases">
        <authorList>
            <person name="Nelson K.E."/>
            <person name="Sutton G."/>
            <person name="Torralba M."/>
            <person name="Durkin S."/>
            <person name="Harkins D."/>
            <person name="Montgomery R."/>
            <person name="Ziemer C."/>
            <person name="Klaassens E."/>
            <person name="Ocuiv P."/>
            <person name="Morrison M."/>
        </authorList>
    </citation>
    <scope>NUCLEOTIDE SEQUENCE [LARGE SCALE GENOMIC DNA]</scope>
    <source>
        <strain evidence="1 2">8</strain>
    </source>
</reference>
<proteinExistence type="predicted"/>
<name>E9SDP9_RUMAL</name>
<dbReference type="Proteomes" id="UP000004259">
    <property type="component" value="Unassembled WGS sequence"/>
</dbReference>
<dbReference type="STRING" id="246199.CUS_7248"/>
<protein>
    <submittedName>
        <fullName evidence="1">Uncharacterized protein</fullName>
    </submittedName>
</protein>
<comment type="caution">
    <text evidence="1">The sequence shown here is derived from an EMBL/GenBank/DDBJ whole genome shotgun (WGS) entry which is preliminary data.</text>
</comment>
<organism evidence="1 2">
    <name type="scientific">Ruminococcus albus 8</name>
    <dbReference type="NCBI Taxonomy" id="246199"/>
    <lineage>
        <taxon>Bacteria</taxon>
        <taxon>Bacillati</taxon>
        <taxon>Bacillota</taxon>
        <taxon>Clostridia</taxon>
        <taxon>Eubacteriales</taxon>
        <taxon>Oscillospiraceae</taxon>
        <taxon>Ruminococcus</taxon>
    </lineage>
</organism>
<dbReference type="RefSeq" id="WP_002850621.1">
    <property type="nucleotide sequence ID" value="NZ_ADKM02000091.1"/>
</dbReference>
<dbReference type="AlphaFoldDB" id="E9SDP9"/>